<feature type="transmembrane region" description="Helical" evidence="1">
    <location>
        <begin position="135"/>
        <end position="155"/>
    </location>
</feature>
<evidence type="ECO:0000313" key="3">
    <source>
        <dbReference type="Proteomes" id="UP000824280"/>
    </source>
</evidence>
<feature type="transmembrane region" description="Helical" evidence="1">
    <location>
        <begin position="175"/>
        <end position="196"/>
    </location>
</feature>
<keyword evidence="1" id="KW-0472">Membrane</keyword>
<gene>
    <name evidence="2" type="ORF">K3166_00880</name>
</gene>
<feature type="transmembrane region" description="Helical" evidence="1">
    <location>
        <begin position="41"/>
        <end position="66"/>
    </location>
</feature>
<dbReference type="InterPro" id="IPR049713">
    <property type="entry name" value="Pr6Pr-like"/>
</dbReference>
<feature type="transmembrane region" description="Helical" evidence="1">
    <location>
        <begin position="112"/>
        <end position="128"/>
    </location>
</feature>
<organism evidence="2 3">
    <name type="scientific">Qipengyuania psychrotolerans</name>
    <dbReference type="NCBI Taxonomy" id="2867238"/>
    <lineage>
        <taxon>Bacteria</taxon>
        <taxon>Pseudomonadati</taxon>
        <taxon>Pseudomonadota</taxon>
        <taxon>Alphaproteobacteria</taxon>
        <taxon>Sphingomonadales</taxon>
        <taxon>Erythrobacteraceae</taxon>
        <taxon>Qipengyuania</taxon>
    </lineage>
</organism>
<sequence>MATTFSQTARIIAGVISISALAALAVQSTLNLERDGSPLVAFALLFRYFTIWGNLAAGLVLGWIAIRGSIQRAVPFALATALAIIAVVYHLLLAADHFPVGWDWHTNQMHHTIIPATAIVWWIVFTGPQSGGWKSLPVVTIAPVIYTVFALGYGYMSGFYPYFFLDVPQFGIAQVMLNIIGLAIAFMLFGAALLGVRRAVSALA</sequence>
<evidence type="ECO:0000313" key="2">
    <source>
        <dbReference type="EMBL" id="QZD87298.1"/>
    </source>
</evidence>
<protein>
    <submittedName>
        <fullName evidence="2">Pr6Pr family membrane protein</fullName>
    </submittedName>
</protein>
<dbReference type="NCBIfam" id="NF038065">
    <property type="entry name" value="Pr6Pr"/>
    <property type="match status" value="1"/>
</dbReference>
<reference evidence="2 3" key="1">
    <citation type="submission" date="2021-08" db="EMBL/GenBank/DDBJ databases">
        <title>Comparative Genomics Analysis of the Genus Qipengyuania Reveals Extensive Genetic Diversity and Metabolic Versatility, Including the Description of Fifteen Novel Species.</title>
        <authorList>
            <person name="Liu Y."/>
        </authorList>
    </citation>
    <scope>NUCLEOTIDE SEQUENCE [LARGE SCALE GENOMIC DNA]</scope>
    <source>
        <strain evidence="2 3">1XM2-8</strain>
    </source>
</reference>
<name>A0ABX8ZHU0_9SPHN</name>
<dbReference type="Proteomes" id="UP000824280">
    <property type="component" value="Chromosome"/>
</dbReference>
<keyword evidence="1" id="KW-0812">Transmembrane</keyword>
<proteinExistence type="predicted"/>
<keyword evidence="3" id="KW-1185">Reference proteome</keyword>
<evidence type="ECO:0000256" key="1">
    <source>
        <dbReference type="SAM" id="Phobius"/>
    </source>
</evidence>
<dbReference type="RefSeq" id="WP_221422836.1">
    <property type="nucleotide sequence ID" value="NZ_CP081297.1"/>
</dbReference>
<keyword evidence="1" id="KW-1133">Transmembrane helix</keyword>
<dbReference type="EMBL" id="CP081297">
    <property type="protein sequence ID" value="QZD87298.1"/>
    <property type="molecule type" value="Genomic_DNA"/>
</dbReference>
<feature type="transmembrane region" description="Helical" evidence="1">
    <location>
        <begin position="73"/>
        <end position="92"/>
    </location>
</feature>
<accession>A0ABX8ZHU0</accession>